<comment type="caution">
    <text evidence="3">The sequence shown here is derived from an EMBL/GenBank/DDBJ whole genome shotgun (WGS) entry which is preliminary data.</text>
</comment>
<feature type="domain" description="Knr4/Smi1-like" evidence="2">
    <location>
        <begin position="18"/>
        <end position="143"/>
    </location>
</feature>
<evidence type="ECO:0000256" key="1">
    <source>
        <dbReference type="SAM" id="MobiDB-lite"/>
    </source>
</evidence>
<keyword evidence="4" id="KW-1185">Reference proteome</keyword>
<proteinExistence type="predicted"/>
<evidence type="ECO:0000259" key="2">
    <source>
        <dbReference type="Pfam" id="PF09346"/>
    </source>
</evidence>
<dbReference type="InterPro" id="IPR018958">
    <property type="entry name" value="Knr4/Smi1-like_dom"/>
</dbReference>
<evidence type="ECO:0000313" key="3">
    <source>
        <dbReference type="EMBL" id="MCQ4164596.1"/>
    </source>
</evidence>
<gene>
    <name evidence="3" type="ORF">NM961_07720</name>
</gene>
<accession>A0ABT1QQM3</accession>
<feature type="compositionally biased region" description="Acidic residues" evidence="1">
    <location>
        <begin position="1"/>
        <end position="12"/>
    </location>
</feature>
<evidence type="ECO:0000313" key="4">
    <source>
        <dbReference type="Proteomes" id="UP001165498"/>
    </source>
</evidence>
<name>A0ABT1QQM3_9GAMM</name>
<dbReference type="InterPro" id="IPR037883">
    <property type="entry name" value="Knr4/Smi1-like_sf"/>
</dbReference>
<organism evidence="3 4">
    <name type="scientific">Tahibacter harae</name>
    <dbReference type="NCBI Taxonomy" id="2963937"/>
    <lineage>
        <taxon>Bacteria</taxon>
        <taxon>Pseudomonadati</taxon>
        <taxon>Pseudomonadota</taxon>
        <taxon>Gammaproteobacteria</taxon>
        <taxon>Lysobacterales</taxon>
        <taxon>Rhodanobacteraceae</taxon>
        <taxon>Tahibacter</taxon>
    </lineage>
</organism>
<dbReference type="SUPFAM" id="SSF160631">
    <property type="entry name" value="SMI1/KNR4-like"/>
    <property type="match status" value="1"/>
</dbReference>
<protein>
    <submittedName>
        <fullName evidence="3">SMI1/KNR4 family protein</fullName>
    </submittedName>
</protein>
<dbReference type="Pfam" id="PF09346">
    <property type="entry name" value="SMI1_KNR4"/>
    <property type="match status" value="1"/>
</dbReference>
<dbReference type="EMBL" id="JANFQO010000005">
    <property type="protein sequence ID" value="MCQ4164596.1"/>
    <property type="molecule type" value="Genomic_DNA"/>
</dbReference>
<dbReference type="Proteomes" id="UP001165498">
    <property type="component" value="Unassembled WGS sequence"/>
</dbReference>
<feature type="region of interest" description="Disordered" evidence="1">
    <location>
        <begin position="1"/>
        <end position="22"/>
    </location>
</feature>
<reference evidence="3" key="1">
    <citation type="submission" date="2022-07" db="EMBL/GenBank/DDBJ databases">
        <title>Tahibacter sp., a new gammaproteobacterium isolated from the silt sample collected at pig farm.</title>
        <authorList>
            <person name="Chen H."/>
        </authorList>
    </citation>
    <scope>NUCLEOTIDE SEQUENCE</scope>
    <source>
        <strain evidence="3">P2K</strain>
    </source>
</reference>
<sequence length="166" mass="18110">MHDPIATDDEDLPGASDPPSEKEWADFKTLVGRDRPIPAAYADFLHTCDIRRLKDCVFFDSPEGPLTASVVFPVTREDRAALLRHLGHLRAEIGADYFPIADDACGNFFLLGCGEANAGEIALWNHETGALLDVAPTFEDFIEGLYPDRKPAKKKPAPASGSGWIS</sequence>
<dbReference type="Gene3D" id="3.40.1580.10">
    <property type="entry name" value="SMI1/KNR4-like"/>
    <property type="match status" value="1"/>
</dbReference>